<dbReference type="RefSeq" id="WP_344978633.1">
    <property type="nucleotide sequence ID" value="NZ_BAABFN010000004.1"/>
</dbReference>
<dbReference type="InterPro" id="IPR005632">
    <property type="entry name" value="Chaperone_Skp"/>
</dbReference>
<accession>A0ABP8FTJ8</accession>
<name>A0ABP8FTJ8_9BACT</name>
<protein>
    <submittedName>
        <fullName evidence="4">OmpH family outer membrane protein</fullName>
    </submittedName>
</protein>
<dbReference type="SMART" id="SM00935">
    <property type="entry name" value="OmpH"/>
    <property type="match status" value="1"/>
</dbReference>
<dbReference type="Gene3D" id="3.30.910.20">
    <property type="entry name" value="Skp domain"/>
    <property type="match status" value="1"/>
</dbReference>
<reference evidence="5" key="1">
    <citation type="journal article" date="2019" name="Int. J. Syst. Evol. Microbiol.">
        <title>The Global Catalogue of Microorganisms (GCM) 10K type strain sequencing project: providing services to taxonomists for standard genome sequencing and annotation.</title>
        <authorList>
            <consortium name="The Broad Institute Genomics Platform"/>
            <consortium name="The Broad Institute Genome Sequencing Center for Infectious Disease"/>
            <person name="Wu L."/>
            <person name="Ma J."/>
        </authorList>
    </citation>
    <scope>NUCLEOTIDE SEQUENCE [LARGE SCALE GENOMIC DNA]</scope>
    <source>
        <strain evidence="5">JCM 17664</strain>
    </source>
</reference>
<evidence type="ECO:0000313" key="4">
    <source>
        <dbReference type="EMBL" id="GAA4310640.1"/>
    </source>
</evidence>
<dbReference type="PANTHER" id="PTHR35089">
    <property type="entry name" value="CHAPERONE PROTEIN SKP"/>
    <property type="match status" value="1"/>
</dbReference>
<dbReference type="InterPro" id="IPR024930">
    <property type="entry name" value="Skp_dom_sf"/>
</dbReference>
<dbReference type="Proteomes" id="UP001501207">
    <property type="component" value="Unassembled WGS sequence"/>
</dbReference>
<dbReference type="Pfam" id="PF03938">
    <property type="entry name" value="OmpH"/>
    <property type="match status" value="1"/>
</dbReference>
<dbReference type="SUPFAM" id="SSF111384">
    <property type="entry name" value="OmpH-like"/>
    <property type="match status" value="1"/>
</dbReference>
<feature type="signal peptide" evidence="3">
    <location>
        <begin position="1"/>
        <end position="20"/>
    </location>
</feature>
<keyword evidence="5" id="KW-1185">Reference proteome</keyword>
<comment type="caution">
    <text evidence="4">The sequence shown here is derived from an EMBL/GenBank/DDBJ whole genome shotgun (WGS) entry which is preliminary data.</text>
</comment>
<dbReference type="EMBL" id="BAABFN010000004">
    <property type="protein sequence ID" value="GAA4310640.1"/>
    <property type="molecule type" value="Genomic_DNA"/>
</dbReference>
<evidence type="ECO:0000256" key="3">
    <source>
        <dbReference type="SAM" id="SignalP"/>
    </source>
</evidence>
<proteinExistence type="inferred from homology"/>
<evidence type="ECO:0000256" key="1">
    <source>
        <dbReference type="ARBA" id="ARBA00009091"/>
    </source>
</evidence>
<dbReference type="PANTHER" id="PTHR35089:SF1">
    <property type="entry name" value="CHAPERONE PROTEIN SKP"/>
    <property type="match status" value="1"/>
</dbReference>
<gene>
    <name evidence="4" type="ORF">GCM10023143_19240</name>
</gene>
<keyword evidence="2 3" id="KW-0732">Signal</keyword>
<sequence length="171" mass="19918">MKKLLFLCCILAGLCTAARAQRYCVIDSKSILEKVPEYQDAQKKLDDIAAQWQKEIDARFKETEQLYKSYQSEQVMLTADLKKKRQDEIMQKEKAARDLQEQRFGYEGDLFKKRQELVKPIQDKIYNAVQKLAAQHMYDFVLDKAGGITLFYADPKLDKTEDVLKILGIKK</sequence>
<organism evidence="4 5">
    <name type="scientific">Compostibacter hankyongensis</name>
    <dbReference type="NCBI Taxonomy" id="1007089"/>
    <lineage>
        <taxon>Bacteria</taxon>
        <taxon>Pseudomonadati</taxon>
        <taxon>Bacteroidota</taxon>
        <taxon>Chitinophagia</taxon>
        <taxon>Chitinophagales</taxon>
        <taxon>Chitinophagaceae</taxon>
        <taxon>Compostibacter</taxon>
    </lineage>
</organism>
<comment type="similarity">
    <text evidence="1">Belongs to the Skp family.</text>
</comment>
<feature type="chain" id="PRO_5045982345" evidence="3">
    <location>
        <begin position="21"/>
        <end position="171"/>
    </location>
</feature>
<evidence type="ECO:0000313" key="5">
    <source>
        <dbReference type="Proteomes" id="UP001501207"/>
    </source>
</evidence>
<evidence type="ECO:0000256" key="2">
    <source>
        <dbReference type="ARBA" id="ARBA00022729"/>
    </source>
</evidence>